<reference evidence="2 3" key="1">
    <citation type="journal article" date="2015" name="Nature">
        <title>rRNA introns, odd ribosomes, and small enigmatic genomes across a large radiation of phyla.</title>
        <authorList>
            <person name="Brown C.T."/>
            <person name="Hug L.A."/>
            <person name="Thomas B.C."/>
            <person name="Sharon I."/>
            <person name="Castelle C.J."/>
            <person name="Singh A."/>
            <person name="Wilkins M.J."/>
            <person name="Williams K.H."/>
            <person name="Banfield J.F."/>
        </authorList>
    </citation>
    <scope>NUCLEOTIDE SEQUENCE [LARGE SCALE GENOMIC DNA]</scope>
</reference>
<evidence type="ECO:0000313" key="3">
    <source>
        <dbReference type="Proteomes" id="UP000034006"/>
    </source>
</evidence>
<dbReference type="AlphaFoldDB" id="A0A0G1HX83"/>
<evidence type="ECO:0000313" key="2">
    <source>
        <dbReference type="EMBL" id="KKT51218.1"/>
    </source>
</evidence>
<sequence length="112" mass="12522">MDNVINWIYKRFGSTGVIIGFVLIFMVVLSIQPIDGLRTDPAKVWNETKAQYTNVVMNERQLLWAFSLKGCSRDDSAAYRFTGQNINGDTVSGVACVRAFTHKVSFRIASSP</sequence>
<keyword evidence="1" id="KW-0812">Transmembrane</keyword>
<name>A0A0G1HX83_9BACT</name>
<organism evidence="2 3">
    <name type="scientific">Candidatus Collierbacteria bacterium GW2011_GWB2_44_22</name>
    <dbReference type="NCBI Taxonomy" id="1618387"/>
    <lineage>
        <taxon>Bacteria</taxon>
        <taxon>Candidatus Collieribacteriota</taxon>
    </lineage>
</organism>
<keyword evidence="1" id="KW-0472">Membrane</keyword>
<dbReference type="Proteomes" id="UP000034006">
    <property type="component" value="Unassembled WGS sequence"/>
</dbReference>
<keyword evidence="1" id="KW-1133">Transmembrane helix</keyword>
<dbReference type="EMBL" id="LCIH01000014">
    <property type="protein sequence ID" value="KKT51218.1"/>
    <property type="molecule type" value="Genomic_DNA"/>
</dbReference>
<accession>A0A0G1HX83</accession>
<comment type="caution">
    <text evidence="2">The sequence shown here is derived from an EMBL/GenBank/DDBJ whole genome shotgun (WGS) entry which is preliminary data.</text>
</comment>
<gene>
    <name evidence="2" type="ORF">UW44_C0014G0010</name>
</gene>
<dbReference type="STRING" id="1618387.UW44_C0014G0010"/>
<protein>
    <submittedName>
        <fullName evidence="2">Uncharacterized protein</fullName>
    </submittedName>
</protein>
<evidence type="ECO:0000256" key="1">
    <source>
        <dbReference type="SAM" id="Phobius"/>
    </source>
</evidence>
<feature type="transmembrane region" description="Helical" evidence="1">
    <location>
        <begin position="12"/>
        <end position="31"/>
    </location>
</feature>
<proteinExistence type="predicted"/>